<name>A0A0R2MKI7_9LACO</name>
<dbReference type="EMBL" id="JQCL01000027">
    <property type="protein sequence ID" value="KRO14087.1"/>
    <property type="molecule type" value="Genomic_DNA"/>
</dbReference>
<accession>A0A0R2MKI7</accession>
<feature type="domain" description="GmrSD restriction endonucleases N-terminal" evidence="1">
    <location>
        <begin position="15"/>
        <end position="234"/>
    </location>
</feature>
<dbReference type="OrthoDB" id="9798761at2"/>
<dbReference type="Pfam" id="PF03235">
    <property type="entry name" value="GmrSD_N"/>
    <property type="match status" value="1"/>
</dbReference>
<keyword evidence="4" id="KW-1185">Reference proteome</keyword>
<evidence type="ECO:0000313" key="3">
    <source>
        <dbReference type="EMBL" id="KRO14087.1"/>
    </source>
</evidence>
<dbReference type="PATRIC" id="fig|942150.3.peg.1829"/>
<protein>
    <recommendedName>
        <fullName evidence="5">DUF262 domain-containing protein</fullName>
    </recommendedName>
</protein>
<dbReference type="InterPro" id="IPR004919">
    <property type="entry name" value="GmrSD_N"/>
</dbReference>
<reference evidence="3 4" key="1">
    <citation type="journal article" date="2015" name="Genome Announc.">
        <title>Expanding the biotechnology potential of lactobacilli through comparative genomics of 213 strains and associated genera.</title>
        <authorList>
            <person name="Sun Z."/>
            <person name="Harris H.M."/>
            <person name="McCann A."/>
            <person name="Guo C."/>
            <person name="Argimon S."/>
            <person name="Zhang W."/>
            <person name="Yang X."/>
            <person name="Jeffery I.B."/>
            <person name="Cooney J.C."/>
            <person name="Kagawa T.F."/>
            <person name="Liu W."/>
            <person name="Song Y."/>
            <person name="Salvetti E."/>
            <person name="Wrobel A."/>
            <person name="Rasinkangas P."/>
            <person name="Parkhill J."/>
            <person name="Rea M.C."/>
            <person name="O'Sullivan O."/>
            <person name="Ritari J."/>
            <person name="Douillard F.P."/>
            <person name="Paul Ross R."/>
            <person name="Yang R."/>
            <person name="Briner A.E."/>
            <person name="Felis G.E."/>
            <person name="de Vos W.M."/>
            <person name="Barrangou R."/>
            <person name="Klaenhammer T.R."/>
            <person name="Caufield P.W."/>
            <person name="Cui Y."/>
            <person name="Zhang H."/>
            <person name="O'Toole P.W."/>
        </authorList>
    </citation>
    <scope>NUCLEOTIDE SEQUENCE [LARGE SCALE GENOMIC DNA]</scope>
    <source>
        <strain evidence="3 4">LMG 26013</strain>
    </source>
</reference>
<dbReference type="InterPro" id="IPR011089">
    <property type="entry name" value="GmrSD_C"/>
</dbReference>
<evidence type="ECO:0008006" key="5">
    <source>
        <dbReference type="Google" id="ProtNLM"/>
    </source>
</evidence>
<dbReference type="Pfam" id="PF07510">
    <property type="entry name" value="GmrSD_C"/>
    <property type="match status" value="1"/>
</dbReference>
<evidence type="ECO:0000259" key="2">
    <source>
        <dbReference type="Pfam" id="PF07510"/>
    </source>
</evidence>
<dbReference type="AlphaFoldDB" id="A0A0R2MKI7"/>
<proteinExistence type="predicted"/>
<dbReference type="RefSeq" id="WP_057705588.1">
    <property type="nucleotide sequence ID" value="NZ_JQCL01000027.1"/>
</dbReference>
<sequence>MATSIQVNKKSVEEMLTSGAKREFVIPEYQRPYAWSTDEINTLWEDLVNFANQKSEKTYFLGAIVFYENENGEQEIIDGQQRLTSLFLMLRAIYSKLESMKKDKQVIGLQTQLGKTIWETDPITQEPNKKKVLISSLVLNESSNETLKSILISGKSDSSEKDNYSNNFNTFCQLIDGYAKEEPFQFYELIVHILKDAILLPIEADTQDTALTIFSTLNDRGMPLNDADIFKAKIYNSLSADLRAPFISMWQDVSERSEAAGINIQALFAYYAFTLRAEDNDKDTSRPALRKYFGRNNWEKLRQSRTMSDIEREMDIWETINTRNIAECPTWYKNNEVQQLLDILTSYPNEYWKYTINTYLLIKGNDKPEFTKEFVVFLKKFISVLVSGYLIKPTVNAVKQPIMNLNASIFSNSLNFSGFKSSLEEAIENVIEPPAKLIPMLLKIIAYDDSKQRTLLPFRLDVEHILPRKWQTTSLYGYSFDQVQPYIEHLGNKVPFEKRLNIQAGNKYFEQKKGRYSVSKVEIVKQLSQYQGSEWGISNITERDDKLKKMLKMKLSFWNKGL</sequence>
<comment type="caution">
    <text evidence="3">The sequence shown here is derived from an EMBL/GenBank/DDBJ whole genome shotgun (WGS) entry which is preliminary data.</text>
</comment>
<feature type="domain" description="GmrSD restriction endonucleases C-terminal" evidence="2">
    <location>
        <begin position="451"/>
        <end position="549"/>
    </location>
</feature>
<evidence type="ECO:0000259" key="1">
    <source>
        <dbReference type="Pfam" id="PF03235"/>
    </source>
</evidence>
<organism evidence="3 4">
    <name type="scientific">Lactiplantibacillus xiangfangensis</name>
    <dbReference type="NCBI Taxonomy" id="942150"/>
    <lineage>
        <taxon>Bacteria</taxon>
        <taxon>Bacillati</taxon>
        <taxon>Bacillota</taxon>
        <taxon>Bacilli</taxon>
        <taxon>Lactobacillales</taxon>
        <taxon>Lactobacillaceae</taxon>
        <taxon>Lactiplantibacillus</taxon>
    </lineage>
</organism>
<gene>
    <name evidence="3" type="ORF">IV64_GL001760</name>
</gene>
<dbReference type="PANTHER" id="PTHR35149">
    <property type="entry name" value="SLL5132 PROTEIN"/>
    <property type="match status" value="1"/>
</dbReference>
<evidence type="ECO:0000313" key="4">
    <source>
        <dbReference type="Proteomes" id="UP000051783"/>
    </source>
</evidence>
<dbReference type="Proteomes" id="UP000051783">
    <property type="component" value="Unassembled WGS sequence"/>
</dbReference>
<dbReference type="PANTHER" id="PTHR35149:SF2">
    <property type="entry name" value="DUF262 DOMAIN-CONTAINING PROTEIN"/>
    <property type="match status" value="1"/>
</dbReference>